<dbReference type="InterPro" id="IPR000836">
    <property type="entry name" value="PRTase_dom"/>
</dbReference>
<sequence length="242" mass="28029">MDWSVTKAHTEWFWDIFFPTHCLGCRETLQYSKREVFCPVCHLQVFISDTHLVDNHPLKNRLCVGFPFKLVLGKYRYPNQSTVISNMIHGLKYQNLRYIGHLEGAHYGQIISPLLQKHEVSALIPVPLHWRKKLKRGYNQSYEYAVGLSQTTGLPINTNIIRRVKFTKSQTQLNKSERVKNMKNAFRATRTPNAYQATNQPHFLLVDDVSTSGITLVEMAHTLRRAYPDADISVCTLAYKDY</sequence>
<dbReference type="Proteomes" id="UP000753961">
    <property type="component" value="Unassembled WGS sequence"/>
</dbReference>
<evidence type="ECO:0008006" key="4">
    <source>
        <dbReference type="Google" id="ProtNLM"/>
    </source>
</evidence>
<dbReference type="AlphaFoldDB" id="A0A953HSZ0"/>
<gene>
    <name evidence="2" type="ORF">KUV50_06520</name>
</gene>
<dbReference type="InterPro" id="IPR029057">
    <property type="entry name" value="PRTase-like"/>
</dbReference>
<dbReference type="SUPFAM" id="SSF53271">
    <property type="entry name" value="PRTase-like"/>
    <property type="match status" value="1"/>
</dbReference>
<comment type="similarity">
    <text evidence="1">Belongs to the ComF/GntX family.</text>
</comment>
<dbReference type="Gene3D" id="3.40.50.2020">
    <property type="match status" value="1"/>
</dbReference>
<name>A0A953HSZ0_9BACT</name>
<dbReference type="PANTHER" id="PTHR47505">
    <property type="entry name" value="DNA UTILIZATION PROTEIN YHGH"/>
    <property type="match status" value="1"/>
</dbReference>
<comment type="caution">
    <text evidence="2">The sequence shown here is derived from an EMBL/GenBank/DDBJ whole genome shotgun (WGS) entry which is preliminary data.</text>
</comment>
<accession>A0A953HSZ0</accession>
<keyword evidence="3" id="KW-1185">Reference proteome</keyword>
<dbReference type="RefSeq" id="WP_222579297.1">
    <property type="nucleotide sequence ID" value="NZ_JAHVHU010000006.1"/>
</dbReference>
<evidence type="ECO:0000313" key="3">
    <source>
        <dbReference type="Proteomes" id="UP000753961"/>
    </source>
</evidence>
<dbReference type="InterPro" id="IPR051910">
    <property type="entry name" value="ComF/GntX_DNA_util-trans"/>
</dbReference>
<organism evidence="2 3">
    <name type="scientific">Membranihabitans marinus</name>
    <dbReference type="NCBI Taxonomy" id="1227546"/>
    <lineage>
        <taxon>Bacteria</taxon>
        <taxon>Pseudomonadati</taxon>
        <taxon>Bacteroidota</taxon>
        <taxon>Saprospiria</taxon>
        <taxon>Saprospirales</taxon>
        <taxon>Saprospiraceae</taxon>
        <taxon>Membranihabitans</taxon>
    </lineage>
</organism>
<dbReference type="EMBL" id="JAHVHU010000006">
    <property type="protein sequence ID" value="MBY5957775.1"/>
    <property type="molecule type" value="Genomic_DNA"/>
</dbReference>
<proteinExistence type="inferred from homology"/>
<evidence type="ECO:0000313" key="2">
    <source>
        <dbReference type="EMBL" id="MBY5957775.1"/>
    </source>
</evidence>
<reference evidence="2" key="1">
    <citation type="submission" date="2021-06" db="EMBL/GenBank/DDBJ databases">
        <title>44 bacteria genomes isolated from Dapeng, Shenzhen.</title>
        <authorList>
            <person name="Zheng W."/>
            <person name="Yu S."/>
            <person name="Huang Y."/>
        </authorList>
    </citation>
    <scope>NUCLEOTIDE SEQUENCE</scope>
    <source>
        <strain evidence="2">DP5N28-2</strain>
    </source>
</reference>
<evidence type="ECO:0000256" key="1">
    <source>
        <dbReference type="ARBA" id="ARBA00008007"/>
    </source>
</evidence>
<dbReference type="PANTHER" id="PTHR47505:SF1">
    <property type="entry name" value="DNA UTILIZATION PROTEIN YHGH"/>
    <property type="match status" value="1"/>
</dbReference>
<protein>
    <recommendedName>
        <fullName evidence="4">ComF family protein</fullName>
    </recommendedName>
</protein>
<dbReference type="CDD" id="cd06223">
    <property type="entry name" value="PRTases_typeI"/>
    <property type="match status" value="1"/>
</dbReference>